<gene>
    <name evidence="2" type="ORF">F4692_000335</name>
</gene>
<feature type="signal peptide" evidence="1">
    <location>
        <begin position="1"/>
        <end position="24"/>
    </location>
</feature>
<feature type="chain" id="PRO_5031124621" description="SH3 domain-containing protein" evidence="1">
    <location>
        <begin position="25"/>
        <end position="396"/>
    </location>
</feature>
<evidence type="ECO:0008006" key="4">
    <source>
        <dbReference type="Google" id="ProtNLM"/>
    </source>
</evidence>
<dbReference type="SUPFAM" id="SSF75011">
    <property type="entry name" value="3-carboxy-cis,cis-mucoante lactonizing enzyme"/>
    <property type="match status" value="1"/>
</dbReference>
<comment type="caution">
    <text evidence="2">The sequence shown here is derived from an EMBL/GenBank/DDBJ whole genome shotgun (WGS) entry which is preliminary data.</text>
</comment>
<dbReference type="AlphaFoldDB" id="A0A7Y9KN14"/>
<dbReference type="RefSeq" id="WP_179617916.1">
    <property type="nucleotide sequence ID" value="NZ_JACCBW010000001.1"/>
</dbReference>
<sequence>MRIRSFVAALACAGLVSTAAPAGAALPDAERARPTPVPTTATVTVDQLGPGSVLAVVSRGRFEELRAEGLARSLEVITPDGDRHPVWSVDVHEDRDGWFRGDFVLADWRPELHTALLRVSRGPETDLAVAYDVVTGSAREVPLPRQASTVGLDPTGRGVLMSTWPAQRRAGRVALLSWAGVRTGIPGRSDNSAIASPDGGTLVTSEGGAGRWWVVDPVARTSSSVATPGDCRPVRWLEDGRVLAGCISGKRAEVQQLRAIALDGRSTRLGARHRGEPADNGVGIFGDADVRTVQGRSWYESYAGCGGGILTRQDARGRVRVVRVPGRPDSPATLLGTRGDDLLLALQRTDCGSWPDRAVLSLFDPVGREETVLTRLGRRESWREVLPTTEVRAWIW</sequence>
<reference evidence="2 3" key="1">
    <citation type="submission" date="2020-07" db="EMBL/GenBank/DDBJ databases">
        <authorList>
            <person name="Partida-Martinez L."/>
            <person name="Huntemann M."/>
            <person name="Clum A."/>
            <person name="Wang J."/>
            <person name="Palaniappan K."/>
            <person name="Ritter S."/>
            <person name="Chen I.-M."/>
            <person name="Stamatis D."/>
            <person name="Reddy T."/>
            <person name="O'Malley R."/>
            <person name="Daum C."/>
            <person name="Shapiro N."/>
            <person name="Ivanova N."/>
            <person name="Kyrpides N."/>
            <person name="Woyke T."/>
        </authorList>
    </citation>
    <scope>NUCLEOTIDE SEQUENCE [LARGE SCALE GENOMIC DNA]</scope>
    <source>
        <strain evidence="2 3">AT2.17</strain>
    </source>
</reference>
<evidence type="ECO:0000256" key="1">
    <source>
        <dbReference type="SAM" id="SignalP"/>
    </source>
</evidence>
<dbReference type="Proteomes" id="UP000549911">
    <property type="component" value="Unassembled WGS sequence"/>
</dbReference>
<name>A0A7Y9KN14_9ACTN</name>
<evidence type="ECO:0000313" key="3">
    <source>
        <dbReference type="Proteomes" id="UP000549911"/>
    </source>
</evidence>
<evidence type="ECO:0000313" key="2">
    <source>
        <dbReference type="EMBL" id="NYE35231.1"/>
    </source>
</evidence>
<reference evidence="2 3" key="2">
    <citation type="submission" date="2020-08" db="EMBL/GenBank/DDBJ databases">
        <title>The Agave Microbiome: Exploring the role of microbial communities in plant adaptations to desert environments.</title>
        <authorList>
            <person name="Partida-Martinez L.P."/>
        </authorList>
    </citation>
    <scope>NUCLEOTIDE SEQUENCE [LARGE SCALE GENOMIC DNA]</scope>
    <source>
        <strain evidence="2 3">AT2.17</strain>
    </source>
</reference>
<organism evidence="2 3">
    <name type="scientific">Nocardioides cavernae</name>
    <dbReference type="NCBI Taxonomy" id="1921566"/>
    <lineage>
        <taxon>Bacteria</taxon>
        <taxon>Bacillati</taxon>
        <taxon>Actinomycetota</taxon>
        <taxon>Actinomycetes</taxon>
        <taxon>Propionibacteriales</taxon>
        <taxon>Nocardioidaceae</taxon>
        <taxon>Nocardioides</taxon>
    </lineage>
</organism>
<protein>
    <recommendedName>
        <fullName evidence="4">SH3 domain-containing protein</fullName>
    </recommendedName>
</protein>
<keyword evidence="1" id="KW-0732">Signal</keyword>
<keyword evidence="3" id="KW-1185">Reference proteome</keyword>
<accession>A0A7Y9KN14</accession>
<proteinExistence type="predicted"/>
<dbReference type="EMBL" id="JACCBW010000001">
    <property type="protein sequence ID" value="NYE35231.1"/>
    <property type="molecule type" value="Genomic_DNA"/>
</dbReference>